<dbReference type="RefSeq" id="WP_043147163.1">
    <property type="nucleotide sequence ID" value="NZ_JSUQ01000043.1"/>
</dbReference>
<protein>
    <submittedName>
        <fullName evidence="6">Pca operon transcription factor PcaQ</fullName>
    </submittedName>
</protein>
<gene>
    <name evidence="6" type="primary">pcaQ</name>
    <name evidence="6" type="ORF">OA50_05691</name>
</gene>
<dbReference type="InterPro" id="IPR005119">
    <property type="entry name" value="LysR_subst-bd"/>
</dbReference>
<dbReference type="Pfam" id="PF00126">
    <property type="entry name" value="HTH_1"/>
    <property type="match status" value="1"/>
</dbReference>
<name>A0A0B3REV0_9RHOB</name>
<proteinExistence type="inferred from homology"/>
<evidence type="ECO:0000256" key="4">
    <source>
        <dbReference type="ARBA" id="ARBA00023163"/>
    </source>
</evidence>
<keyword evidence="4" id="KW-0804">Transcription</keyword>
<comment type="caution">
    <text evidence="6">The sequence shown here is derived from an EMBL/GenBank/DDBJ whole genome shotgun (WGS) entry which is preliminary data.</text>
</comment>
<dbReference type="GO" id="GO:0003677">
    <property type="term" value="F:DNA binding"/>
    <property type="evidence" value="ECO:0007669"/>
    <property type="project" value="UniProtKB-KW"/>
</dbReference>
<keyword evidence="7" id="KW-1185">Reference proteome</keyword>
<evidence type="ECO:0000313" key="6">
    <source>
        <dbReference type="EMBL" id="KHQ49765.1"/>
    </source>
</evidence>
<keyword evidence="2" id="KW-0805">Transcription regulation</keyword>
<dbReference type="SUPFAM" id="SSF46785">
    <property type="entry name" value="Winged helix' DNA-binding domain"/>
    <property type="match status" value="1"/>
</dbReference>
<dbReference type="SUPFAM" id="SSF53850">
    <property type="entry name" value="Periplasmic binding protein-like II"/>
    <property type="match status" value="1"/>
</dbReference>
<evidence type="ECO:0000256" key="1">
    <source>
        <dbReference type="ARBA" id="ARBA00009437"/>
    </source>
</evidence>
<dbReference type="PANTHER" id="PTHR30419:SF8">
    <property type="entry name" value="NITROGEN ASSIMILATION TRANSCRIPTIONAL ACTIVATOR-RELATED"/>
    <property type="match status" value="1"/>
</dbReference>
<feature type="domain" description="HTH lysR-type" evidence="5">
    <location>
        <begin position="5"/>
        <end position="62"/>
    </location>
</feature>
<dbReference type="PANTHER" id="PTHR30419">
    <property type="entry name" value="HTH-TYPE TRANSCRIPTIONAL REGULATOR YBHD"/>
    <property type="match status" value="1"/>
</dbReference>
<dbReference type="Proteomes" id="UP000030960">
    <property type="component" value="Unassembled WGS sequence"/>
</dbReference>
<dbReference type="AlphaFoldDB" id="A0A0B3REV0"/>
<evidence type="ECO:0000256" key="2">
    <source>
        <dbReference type="ARBA" id="ARBA00023015"/>
    </source>
</evidence>
<accession>A0A0B3REV0</accession>
<dbReference type="STRING" id="561184.SAMN05216376_11210"/>
<dbReference type="NCBIfam" id="TIGR02424">
    <property type="entry name" value="TF_pcaQ"/>
    <property type="match status" value="1"/>
</dbReference>
<dbReference type="InterPro" id="IPR036388">
    <property type="entry name" value="WH-like_DNA-bd_sf"/>
</dbReference>
<dbReference type="InterPro" id="IPR036390">
    <property type="entry name" value="WH_DNA-bd_sf"/>
</dbReference>
<dbReference type="EMBL" id="JSUQ01000043">
    <property type="protein sequence ID" value="KHQ49765.1"/>
    <property type="molecule type" value="Genomic_DNA"/>
</dbReference>
<organism evidence="6 7">
    <name type="scientific">Mameliella alba</name>
    <dbReference type="NCBI Taxonomy" id="561184"/>
    <lineage>
        <taxon>Bacteria</taxon>
        <taxon>Pseudomonadati</taxon>
        <taxon>Pseudomonadota</taxon>
        <taxon>Alphaproteobacteria</taxon>
        <taxon>Rhodobacterales</taxon>
        <taxon>Roseobacteraceae</taxon>
        <taxon>Mameliella</taxon>
    </lineage>
</organism>
<dbReference type="GO" id="GO:0005829">
    <property type="term" value="C:cytosol"/>
    <property type="evidence" value="ECO:0007669"/>
    <property type="project" value="TreeGrafter"/>
</dbReference>
<dbReference type="Pfam" id="PF03466">
    <property type="entry name" value="LysR_substrate"/>
    <property type="match status" value="1"/>
</dbReference>
<dbReference type="GO" id="GO:0003700">
    <property type="term" value="F:DNA-binding transcription factor activity"/>
    <property type="evidence" value="ECO:0007669"/>
    <property type="project" value="InterPro"/>
</dbReference>
<evidence type="ECO:0000256" key="3">
    <source>
        <dbReference type="ARBA" id="ARBA00023125"/>
    </source>
</evidence>
<keyword evidence="3" id="KW-0238">DNA-binding</keyword>
<reference evidence="6 7" key="1">
    <citation type="submission" date="2014-10" db="EMBL/GenBank/DDBJ databases">
        <title>Genome sequence of Ponticoccus sp. strain UMTAT08 isolated from clonal culture of toxic dinoflagellate Alexandrium tamiyavanichii.</title>
        <authorList>
            <person name="Gan H.Y."/>
            <person name="Muhd D.-D."/>
            <person name="Mohd Noor M.E."/>
            <person name="Yeong Y.S."/>
            <person name="Usup G."/>
        </authorList>
    </citation>
    <scope>NUCLEOTIDE SEQUENCE [LARGE SCALE GENOMIC DNA]</scope>
    <source>
        <strain evidence="6 7">UMTAT08</strain>
    </source>
</reference>
<dbReference type="InterPro" id="IPR000847">
    <property type="entry name" value="LysR_HTH_N"/>
</dbReference>
<dbReference type="GO" id="GO:0019619">
    <property type="term" value="P:3,4-dihydroxybenzoate catabolic process"/>
    <property type="evidence" value="ECO:0007669"/>
    <property type="project" value="InterPro"/>
</dbReference>
<dbReference type="OrthoDB" id="9814165at2"/>
<dbReference type="GO" id="GO:0045893">
    <property type="term" value="P:positive regulation of DNA-templated transcription"/>
    <property type="evidence" value="ECO:0007669"/>
    <property type="project" value="InterPro"/>
</dbReference>
<evidence type="ECO:0000259" key="5">
    <source>
        <dbReference type="PROSITE" id="PS50931"/>
    </source>
</evidence>
<dbReference type="Gene3D" id="1.10.10.10">
    <property type="entry name" value="Winged helix-like DNA-binding domain superfamily/Winged helix DNA-binding domain"/>
    <property type="match status" value="1"/>
</dbReference>
<comment type="similarity">
    <text evidence="1">Belongs to the LysR transcriptional regulatory family.</text>
</comment>
<sequence length="317" mass="34004">MDNRIKQRHLTCFLEIVRSGSIIAAAHQLNITQSAASRTLGELEEIINARLMERNRAGIVLTSAGETFYRHVSASVTALKQGLEQIARTRKDARQSVIVGVLPNAAERVLPTAVARFKARNPGCPVSVVTGTNPVLMQALRVGELDFVIGRLAAPDDMAGIDFQILYQEQLAAVVRPGHPLLVLELHEEFMASLAEQTFVIPLADTIIRRDAEQLLIAAGVKKVADVVETVSSPFARAYCLQTDAVWIAPWGAVEGDLRSGVLSALAVDAAATQGNVGISTRSESGLTPLARSLAAELQDVASDTVQKSQVSGRNQL</sequence>
<dbReference type="InterPro" id="IPR012787">
    <property type="entry name" value="TF_PcaQ"/>
</dbReference>
<dbReference type="PROSITE" id="PS50931">
    <property type="entry name" value="HTH_LYSR"/>
    <property type="match status" value="1"/>
</dbReference>
<evidence type="ECO:0000313" key="7">
    <source>
        <dbReference type="Proteomes" id="UP000030960"/>
    </source>
</evidence>
<dbReference type="Gene3D" id="3.40.190.10">
    <property type="entry name" value="Periplasmic binding protein-like II"/>
    <property type="match status" value="2"/>
</dbReference>
<dbReference type="InterPro" id="IPR050950">
    <property type="entry name" value="HTH-type_LysR_regulators"/>
</dbReference>